<accession>A0A1L9WZD4</accession>
<dbReference type="EMBL" id="KV878974">
    <property type="protein sequence ID" value="OJK01622.1"/>
    <property type="molecule type" value="Genomic_DNA"/>
</dbReference>
<feature type="region of interest" description="Disordered" evidence="2">
    <location>
        <begin position="835"/>
        <end position="855"/>
    </location>
</feature>
<sequence length="855" mass="93557">MMAETAGANKEHPLAGVVLCFTSILPEQRSEIASIASQMGATHKFDLTSDVTHLLIGEVNTPKYKFVARERADVTVLKPEWVEAVRQSWMQGGDTDIRALEAAYRFPVFGGLSICITGFEDMSVRNYIQDTVTAHGAEFRKDLVKGTSHLIARSTEGDKYKFAMQWGIKIVSMKWLTDSLERGMVLEEALYDLQLPLEQHGVGAWHRALPAPKPKAASGADSENPSNNPRPRKLRRIASTKLGDQNEGIWGDIIGIGFEAGDFGRSKGSQQSETRALRKATSGLQEVKSFASETTMAEAQESRPQPPPEPVASKDEGFLHGCYFYIHGFSSKQTNVLRHHLSFNGAQLVGSLSEFTRSDIPKTGHGLYTIVPFKMSKAQVPSTDDLAFECEVVTDMWLERCLDAKTLVPPESHVANTPVPSFPVEGFSGLKVCSTGFFRIDLLHLSKLVNLIGATYNEYLTPKASVLVCNDASPVNQDKLRHTQEWGVPAVSADWLWASIRHEKKQPFERYIIQKQPTQSGKSRETRAGSHPEQNRPQSTTNQPTNATRATAHHGTSQSKSRIDGTGHPSRAADSTKADELDSRHEAPSKAKPDDRSRVPTPVKESPIKKNSITSTTSSPFKRKISDVSTGPTAQSVIDLAVSGLMKQARTNSASEPEDSHGDRPRSRARKPLLGRAPSSRTNSGGLIALDQHQHQHPQTKAFSFSRASSIDTLNDDGCGSAIFDSNQNYSAEGGGGILSRANSTAARFDYLDMEGGKTASNSMVMSEYEHEYAGEEDENEPPAMTQLDYEDPDAVAMREQFLHQAGKTVAKKNAGKAAGLGDQQLVPEFRELENVGWGGGRRTRQGQKAVGEGF</sequence>
<feature type="domain" description="BRCT" evidence="3">
    <location>
        <begin position="104"/>
        <end position="193"/>
    </location>
</feature>
<evidence type="ECO:0000256" key="2">
    <source>
        <dbReference type="SAM" id="MobiDB-lite"/>
    </source>
</evidence>
<organism evidence="4 5">
    <name type="scientific">Aspergillus aculeatus (strain ATCC 16872 / CBS 172.66 / WB 5094)</name>
    <dbReference type="NCBI Taxonomy" id="690307"/>
    <lineage>
        <taxon>Eukaryota</taxon>
        <taxon>Fungi</taxon>
        <taxon>Dikarya</taxon>
        <taxon>Ascomycota</taxon>
        <taxon>Pezizomycotina</taxon>
        <taxon>Eurotiomycetes</taxon>
        <taxon>Eurotiomycetidae</taxon>
        <taxon>Eurotiales</taxon>
        <taxon>Aspergillaceae</taxon>
        <taxon>Aspergillus</taxon>
        <taxon>Aspergillus subgen. Circumdati</taxon>
    </lineage>
</organism>
<dbReference type="GO" id="GO:0033314">
    <property type="term" value="P:mitotic DNA replication checkpoint signaling"/>
    <property type="evidence" value="ECO:0007669"/>
    <property type="project" value="TreeGrafter"/>
</dbReference>
<gene>
    <name evidence="4" type="ORF">ASPACDRAFT_1867218</name>
</gene>
<dbReference type="SMART" id="SM00292">
    <property type="entry name" value="BRCT"/>
    <property type="match status" value="4"/>
</dbReference>
<dbReference type="VEuPathDB" id="FungiDB:ASPACDRAFT_1867218"/>
<dbReference type="Pfam" id="PF12738">
    <property type="entry name" value="PTCB-BRCT"/>
    <property type="match status" value="3"/>
</dbReference>
<proteinExistence type="predicted"/>
<feature type="region of interest" description="Disordered" evidence="2">
    <location>
        <begin position="209"/>
        <end position="234"/>
    </location>
</feature>
<dbReference type="STRING" id="690307.A0A1L9WZD4"/>
<dbReference type="CDD" id="cd17731">
    <property type="entry name" value="BRCT_TopBP1_rpt2_like"/>
    <property type="match status" value="1"/>
</dbReference>
<dbReference type="PANTHER" id="PTHR13561">
    <property type="entry name" value="DNA REPLICATION REGULATOR DPB11-RELATED"/>
    <property type="match status" value="1"/>
</dbReference>
<name>A0A1L9WZD4_ASPA1</name>
<dbReference type="GeneID" id="30971709"/>
<feature type="compositionally biased region" description="Polar residues" evidence="2">
    <location>
        <begin position="535"/>
        <end position="560"/>
    </location>
</feature>
<dbReference type="OMA" id="FATQWNI"/>
<dbReference type="GO" id="GO:0007095">
    <property type="term" value="P:mitotic G2 DNA damage checkpoint signaling"/>
    <property type="evidence" value="ECO:0007669"/>
    <property type="project" value="TreeGrafter"/>
</dbReference>
<evidence type="ECO:0000313" key="5">
    <source>
        <dbReference type="Proteomes" id="UP000184546"/>
    </source>
</evidence>
<dbReference type="InterPro" id="IPR001357">
    <property type="entry name" value="BRCT_dom"/>
</dbReference>
<dbReference type="SUPFAM" id="SSF52113">
    <property type="entry name" value="BRCT domain"/>
    <property type="match status" value="4"/>
</dbReference>
<keyword evidence="1" id="KW-0677">Repeat</keyword>
<dbReference type="AlphaFoldDB" id="A0A1L9WZD4"/>
<dbReference type="RefSeq" id="XP_020057961.1">
    <property type="nucleotide sequence ID" value="XM_020197895.1"/>
</dbReference>
<feature type="compositionally biased region" description="Basic and acidic residues" evidence="2">
    <location>
        <begin position="574"/>
        <end position="598"/>
    </location>
</feature>
<dbReference type="PANTHER" id="PTHR13561:SF20">
    <property type="entry name" value="DNA TOPOISOMERASE 2-BINDING PROTEIN 1"/>
    <property type="match status" value="1"/>
</dbReference>
<evidence type="ECO:0000256" key="1">
    <source>
        <dbReference type="ARBA" id="ARBA00022737"/>
    </source>
</evidence>
<keyword evidence="5" id="KW-1185">Reference proteome</keyword>
<dbReference type="CDD" id="cd17740">
    <property type="entry name" value="BRCT_Rad4_rpt1"/>
    <property type="match status" value="1"/>
</dbReference>
<evidence type="ECO:0000313" key="4">
    <source>
        <dbReference type="EMBL" id="OJK01622.1"/>
    </source>
</evidence>
<dbReference type="Proteomes" id="UP000184546">
    <property type="component" value="Unassembled WGS sequence"/>
</dbReference>
<feature type="compositionally biased region" description="Polar residues" evidence="2">
    <location>
        <begin position="627"/>
        <end position="636"/>
    </location>
</feature>
<dbReference type="PROSITE" id="PS50172">
    <property type="entry name" value="BRCT"/>
    <property type="match status" value="4"/>
</dbReference>
<feature type="domain" description="BRCT" evidence="3">
    <location>
        <begin position="9"/>
        <end position="82"/>
    </location>
</feature>
<dbReference type="InterPro" id="IPR036420">
    <property type="entry name" value="BRCT_dom_sf"/>
</dbReference>
<dbReference type="CDD" id="cd17723">
    <property type="entry name" value="BRCT_Rad4_rpt4"/>
    <property type="match status" value="1"/>
</dbReference>
<reference evidence="5" key="1">
    <citation type="journal article" date="2017" name="Genome Biol.">
        <title>Comparative genomics reveals high biological diversity and specific adaptations in the industrially and medically important fungal genus Aspergillus.</title>
        <authorList>
            <person name="de Vries R.P."/>
            <person name="Riley R."/>
            <person name="Wiebenga A."/>
            <person name="Aguilar-Osorio G."/>
            <person name="Amillis S."/>
            <person name="Uchima C.A."/>
            <person name="Anderluh G."/>
            <person name="Asadollahi M."/>
            <person name="Askin M."/>
            <person name="Barry K."/>
            <person name="Battaglia E."/>
            <person name="Bayram O."/>
            <person name="Benocci T."/>
            <person name="Braus-Stromeyer S.A."/>
            <person name="Caldana C."/>
            <person name="Canovas D."/>
            <person name="Cerqueira G.C."/>
            <person name="Chen F."/>
            <person name="Chen W."/>
            <person name="Choi C."/>
            <person name="Clum A."/>
            <person name="Dos Santos R.A."/>
            <person name="Damasio A.R."/>
            <person name="Diallinas G."/>
            <person name="Emri T."/>
            <person name="Fekete E."/>
            <person name="Flipphi M."/>
            <person name="Freyberg S."/>
            <person name="Gallo A."/>
            <person name="Gournas C."/>
            <person name="Habgood R."/>
            <person name="Hainaut M."/>
            <person name="Harispe M.L."/>
            <person name="Henrissat B."/>
            <person name="Hilden K.S."/>
            <person name="Hope R."/>
            <person name="Hossain A."/>
            <person name="Karabika E."/>
            <person name="Karaffa L."/>
            <person name="Karanyi Z."/>
            <person name="Krasevec N."/>
            <person name="Kuo A."/>
            <person name="Kusch H."/>
            <person name="LaButti K."/>
            <person name="Lagendijk E.L."/>
            <person name="Lapidus A."/>
            <person name="Levasseur A."/>
            <person name="Lindquist E."/>
            <person name="Lipzen A."/>
            <person name="Logrieco A.F."/>
            <person name="MacCabe A."/>
            <person name="Maekelae M.R."/>
            <person name="Malavazi I."/>
            <person name="Melin P."/>
            <person name="Meyer V."/>
            <person name="Mielnichuk N."/>
            <person name="Miskei M."/>
            <person name="Molnar A.P."/>
            <person name="Mule G."/>
            <person name="Ngan C.Y."/>
            <person name="Orejas M."/>
            <person name="Orosz E."/>
            <person name="Ouedraogo J.P."/>
            <person name="Overkamp K.M."/>
            <person name="Park H.-S."/>
            <person name="Perrone G."/>
            <person name="Piumi F."/>
            <person name="Punt P.J."/>
            <person name="Ram A.F."/>
            <person name="Ramon A."/>
            <person name="Rauscher S."/>
            <person name="Record E."/>
            <person name="Riano-Pachon D.M."/>
            <person name="Robert V."/>
            <person name="Roehrig J."/>
            <person name="Ruller R."/>
            <person name="Salamov A."/>
            <person name="Salih N.S."/>
            <person name="Samson R.A."/>
            <person name="Sandor E."/>
            <person name="Sanguinetti M."/>
            <person name="Schuetze T."/>
            <person name="Sepcic K."/>
            <person name="Shelest E."/>
            <person name="Sherlock G."/>
            <person name="Sophianopoulou V."/>
            <person name="Squina F.M."/>
            <person name="Sun H."/>
            <person name="Susca A."/>
            <person name="Todd R.B."/>
            <person name="Tsang A."/>
            <person name="Unkles S.E."/>
            <person name="van de Wiele N."/>
            <person name="van Rossen-Uffink D."/>
            <person name="Oliveira J.V."/>
            <person name="Vesth T.C."/>
            <person name="Visser J."/>
            <person name="Yu J.-H."/>
            <person name="Zhou M."/>
            <person name="Andersen M.R."/>
            <person name="Archer D.B."/>
            <person name="Baker S.E."/>
            <person name="Benoit I."/>
            <person name="Brakhage A.A."/>
            <person name="Braus G.H."/>
            <person name="Fischer R."/>
            <person name="Frisvad J.C."/>
            <person name="Goldman G.H."/>
            <person name="Houbraken J."/>
            <person name="Oakley B."/>
            <person name="Pocsi I."/>
            <person name="Scazzocchio C."/>
            <person name="Seiboth B."/>
            <person name="vanKuyk P.A."/>
            <person name="Wortman J."/>
            <person name="Dyer P.S."/>
            <person name="Grigoriev I.V."/>
        </authorList>
    </citation>
    <scope>NUCLEOTIDE SEQUENCE [LARGE SCALE GENOMIC DNA]</scope>
    <source>
        <strain evidence="5">ATCC 16872 / CBS 172.66 / WB 5094</strain>
    </source>
</reference>
<feature type="compositionally biased region" description="Low complexity" evidence="2">
    <location>
        <begin position="609"/>
        <end position="620"/>
    </location>
</feature>
<feature type="domain" description="BRCT" evidence="3">
    <location>
        <begin position="314"/>
        <end position="415"/>
    </location>
</feature>
<dbReference type="OrthoDB" id="251770at2759"/>
<feature type="region of interest" description="Disordered" evidence="2">
    <location>
        <begin position="264"/>
        <end position="313"/>
    </location>
</feature>
<feature type="region of interest" description="Disordered" evidence="2">
    <location>
        <begin position="508"/>
        <end position="688"/>
    </location>
</feature>
<feature type="domain" description="BRCT" evidence="3">
    <location>
        <begin position="427"/>
        <end position="513"/>
    </location>
</feature>
<feature type="compositionally biased region" description="Basic and acidic residues" evidence="2">
    <location>
        <begin position="522"/>
        <end position="534"/>
    </location>
</feature>
<dbReference type="Gene3D" id="3.40.50.10190">
    <property type="entry name" value="BRCT domain"/>
    <property type="match status" value="4"/>
</dbReference>
<dbReference type="CDD" id="cd18433">
    <property type="entry name" value="BRCT_Rad4_rpt3"/>
    <property type="match status" value="1"/>
</dbReference>
<dbReference type="InterPro" id="IPR059215">
    <property type="entry name" value="BRCT2_TopBP1-like"/>
</dbReference>
<dbReference type="GO" id="GO:0006270">
    <property type="term" value="P:DNA replication initiation"/>
    <property type="evidence" value="ECO:0007669"/>
    <property type="project" value="TreeGrafter"/>
</dbReference>
<evidence type="ECO:0000259" key="3">
    <source>
        <dbReference type="PROSITE" id="PS50172"/>
    </source>
</evidence>
<protein>
    <recommendedName>
        <fullName evidence="3">BRCT domain-containing protein</fullName>
    </recommendedName>
</protein>